<evidence type="ECO:0000313" key="2">
    <source>
        <dbReference type="Proteomes" id="UP000798662"/>
    </source>
</evidence>
<proteinExistence type="predicted"/>
<name>A0ACC3BYW0_PYRYE</name>
<accession>A0ACC3BYW0</accession>
<gene>
    <name evidence="1" type="ORF">I4F81_005365</name>
</gene>
<dbReference type="EMBL" id="CM020619">
    <property type="protein sequence ID" value="KAK1862798.1"/>
    <property type="molecule type" value="Genomic_DNA"/>
</dbReference>
<evidence type="ECO:0000313" key="1">
    <source>
        <dbReference type="EMBL" id="KAK1862798.1"/>
    </source>
</evidence>
<protein>
    <submittedName>
        <fullName evidence="1">Uncharacterized protein</fullName>
    </submittedName>
</protein>
<organism evidence="1 2">
    <name type="scientific">Pyropia yezoensis</name>
    <name type="common">Susabi-nori</name>
    <name type="synonym">Porphyra yezoensis</name>
    <dbReference type="NCBI Taxonomy" id="2788"/>
    <lineage>
        <taxon>Eukaryota</taxon>
        <taxon>Rhodophyta</taxon>
        <taxon>Bangiophyceae</taxon>
        <taxon>Bangiales</taxon>
        <taxon>Bangiaceae</taxon>
        <taxon>Pyropia</taxon>
    </lineage>
</organism>
<comment type="caution">
    <text evidence="1">The sequence shown here is derived from an EMBL/GenBank/DDBJ whole genome shotgun (WGS) entry which is preliminary data.</text>
</comment>
<keyword evidence="2" id="KW-1185">Reference proteome</keyword>
<sequence length="126" mass="12718">MGWGGRQWLRRRVGPVINAAWSGDWYLKAAHGLGGLEWRVAGVEGVRGVTNVDAGRHGVTGHMAYRGVAGCLAAAVLYGGEGGVGAPLGTVNEGTGEEGAPSLPAVDHLSIKDAAAGGEPPRPVAA</sequence>
<reference evidence="1" key="1">
    <citation type="submission" date="2019-11" db="EMBL/GenBank/DDBJ databases">
        <title>Nori genome reveals adaptations in red seaweeds to the harsh intertidal environment.</title>
        <authorList>
            <person name="Wang D."/>
            <person name="Mao Y."/>
        </authorList>
    </citation>
    <scope>NUCLEOTIDE SEQUENCE</scope>
    <source>
        <tissue evidence="1">Gametophyte</tissue>
    </source>
</reference>
<dbReference type="Proteomes" id="UP000798662">
    <property type="component" value="Chromosome 2"/>
</dbReference>